<evidence type="ECO:0000313" key="1">
    <source>
        <dbReference type="EMBL" id="MTB72129.1"/>
    </source>
</evidence>
<evidence type="ECO:0000313" key="2">
    <source>
        <dbReference type="Proteomes" id="UP000431092"/>
    </source>
</evidence>
<sequence>MVVVILGMLLALALALVVVALVAIPAAREGDTLLTAEGQERVADTMTAARDKVTSR</sequence>
<dbReference type="AlphaFoldDB" id="A0A6I3IU38"/>
<protein>
    <submittedName>
        <fullName evidence="1">Uncharacterized protein</fullName>
    </submittedName>
</protein>
<proteinExistence type="predicted"/>
<accession>A0A6I3IU38</accession>
<comment type="caution">
    <text evidence="1">The sequence shown here is derived from an EMBL/GenBank/DDBJ whole genome shotgun (WGS) entry which is preliminary data.</text>
</comment>
<name>A0A6I3IU38_9MICO</name>
<organism evidence="1 2">
    <name type="scientific">Arsenicicoccus cauae</name>
    <dbReference type="NCBI Taxonomy" id="2663847"/>
    <lineage>
        <taxon>Bacteria</taxon>
        <taxon>Bacillati</taxon>
        <taxon>Actinomycetota</taxon>
        <taxon>Actinomycetes</taxon>
        <taxon>Micrococcales</taxon>
        <taxon>Intrasporangiaceae</taxon>
        <taxon>Arsenicicoccus</taxon>
    </lineage>
</organism>
<dbReference type="RefSeq" id="WP_154593414.1">
    <property type="nucleotide sequence ID" value="NZ_CP171001.1"/>
</dbReference>
<gene>
    <name evidence="1" type="ORF">GGG17_09135</name>
</gene>
<dbReference type="Proteomes" id="UP000431092">
    <property type="component" value="Unassembled WGS sequence"/>
</dbReference>
<reference evidence="1 2" key="1">
    <citation type="submission" date="2019-11" db="EMBL/GenBank/DDBJ databases">
        <title>Whole genome sequencing identifies a novel species of the genus Arsenicicoccus isolated from human blood.</title>
        <authorList>
            <person name="Jeong J.H."/>
            <person name="Kweon O.J."/>
            <person name="Kim H.R."/>
            <person name="Kim T.-H."/>
            <person name="Ha S.-M."/>
            <person name="Lee M.-K."/>
        </authorList>
    </citation>
    <scope>NUCLEOTIDE SEQUENCE [LARGE SCALE GENOMIC DNA]</scope>
    <source>
        <strain evidence="1 2">MKL-02</strain>
    </source>
</reference>
<keyword evidence="2" id="KW-1185">Reference proteome</keyword>
<dbReference type="EMBL" id="WLVL01000037">
    <property type="protein sequence ID" value="MTB72129.1"/>
    <property type="molecule type" value="Genomic_DNA"/>
</dbReference>